<evidence type="ECO:0000313" key="3">
    <source>
        <dbReference type="Proteomes" id="UP001162060"/>
    </source>
</evidence>
<organism evidence="2 3">
    <name type="scientific">Peronospora matthiolae</name>
    <dbReference type="NCBI Taxonomy" id="2874970"/>
    <lineage>
        <taxon>Eukaryota</taxon>
        <taxon>Sar</taxon>
        <taxon>Stramenopiles</taxon>
        <taxon>Oomycota</taxon>
        <taxon>Peronosporomycetes</taxon>
        <taxon>Peronosporales</taxon>
        <taxon>Peronosporaceae</taxon>
        <taxon>Peronospora</taxon>
    </lineage>
</organism>
<protein>
    <submittedName>
        <fullName evidence="2">Uncharacterized protein</fullName>
    </submittedName>
</protein>
<feature type="region of interest" description="Disordered" evidence="1">
    <location>
        <begin position="1"/>
        <end position="24"/>
    </location>
</feature>
<dbReference type="Proteomes" id="UP001162060">
    <property type="component" value="Unassembled WGS sequence"/>
</dbReference>
<evidence type="ECO:0000313" key="2">
    <source>
        <dbReference type="EMBL" id="CAK7916730.1"/>
    </source>
</evidence>
<sequence>MVDYESDTAVSSIYDHRPATPPVRDNTRIAPNQFVKRDEVPLPIAQHAVVDFASGVLHNTLDEDQEKDLQMVDDCRLQAHIVATANAHSGYLFTPLTVDERFSQNAGHSLATWIAGPKAVTATAIAEREAIKARYLRVERMIAQEYVDRLIL</sequence>
<reference evidence="2" key="1">
    <citation type="submission" date="2024-01" db="EMBL/GenBank/DDBJ databases">
        <authorList>
            <person name="Webb A."/>
        </authorList>
    </citation>
    <scope>NUCLEOTIDE SEQUENCE</scope>
    <source>
        <strain evidence="2">Pm1</strain>
    </source>
</reference>
<gene>
    <name evidence="2" type="ORF">PM001_LOCUS5456</name>
</gene>
<comment type="caution">
    <text evidence="2">The sequence shown here is derived from an EMBL/GenBank/DDBJ whole genome shotgun (WGS) entry which is preliminary data.</text>
</comment>
<evidence type="ECO:0000256" key="1">
    <source>
        <dbReference type="SAM" id="MobiDB-lite"/>
    </source>
</evidence>
<accession>A0AAV1TFF9</accession>
<proteinExistence type="predicted"/>
<dbReference type="AlphaFoldDB" id="A0AAV1TFF9"/>
<dbReference type="EMBL" id="CAKLBY020000045">
    <property type="protein sequence ID" value="CAK7916730.1"/>
    <property type="molecule type" value="Genomic_DNA"/>
</dbReference>
<name>A0AAV1TFF9_9STRA</name>